<reference evidence="2 3" key="1">
    <citation type="submission" date="2020-05" db="EMBL/GenBank/DDBJ databases">
        <authorList>
            <person name="Li K."/>
        </authorList>
    </citation>
    <scope>NUCLEOTIDE SEQUENCE [LARGE SCALE GENOMIC DNA]</scope>
    <source>
        <strain evidence="3">jing01</strain>
    </source>
</reference>
<gene>
    <name evidence="2" type="ORF">HKX69_29960</name>
</gene>
<feature type="region of interest" description="Disordered" evidence="1">
    <location>
        <begin position="22"/>
        <end position="46"/>
    </location>
</feature>
<dbReference type="Proteomes" id="UP000502641">
    <property type="component" value="Chromosome"/>
</dbReference>
<proteinExistence type="predicted"/>
<evidence type="ECO:0000313" key="2">
    <source>
        <dbReference type="EMBL" id="QJS13204.1"/>
    </source>
</evidence>
<dbReference type="KEGG" id="sarg:HKX69_29960"/>
<sequence length="46" mass="4670">MTDSSNTVEACGCGGYRVVTPARPGVEPKTVHHDADGTEAPCPKGA</sequence>
<organism evidence="2 3">
    <name type="scientific">Streptomyces argyrophylli</name>
    <dbReference type="NCBI Taxonomy" id="2726118"/>
    <lineage>
        <taxon>Bacteria</taxon>
        <taxon>Bacillati</taxon>
        <taxon>Actinomycetota</taxon>
        <taxon>Actinomycetes</taxon>
        <taxon>Kitasatosporales</taxon>
        <taxon>Streptomycetaceae</taxon>
        <taxon>Streptomyces</taxon>
    </lineage>
</organism>
<name>A0A6M4PRF6_9ACTN</name>
<evidence type="ECO:0000256" key="1">
    <source>
        <dbReference type="SAM" id="MobiDB-lite"/>
    </source>
</evidence>
<protein>
    <submittedName>
        <fullName evidence="2">Uncharacterized protein</fullName>
    </submittedName>
</protein>
<evidence type="ECO:0000313" key="3">
    <source>
        <dbReference type="Proteomes" id="UP000502641"/>
    </source>
</evidence>
<dbReference type="RefSeq" id="WP_171158528.1">
    <property type="nucleotide sequence ID" value="NZ_CP053189.1"/>
</dbReference>
<accession>A0A6M4PRF6</accession>
<dbReference type="AlphaFoldDB" id="A0A6M4PRF6"/>
<dbReference type="EMBL" id="CP053189">
    <property type="protein sequence ID" value="QJS13204.1"/>
    <property type="molecule type" value="Genomic_DNA"/>
</dbReference>
<keyword evidence="3" id="KW-1185">Reference proteome</keyword>